<evidence type="ECO:0000256" key="6">
    <source>
        <dbReference type="ARBA" id="ARBA00023065"/>
    </source>
</evidence>
<keyword evidence="2" id="KW-0813">Transport</keyword>
<feature type="transmembrane region" description="Helical" evidence="8">
    <location>
        <begin position="7"/>
        <end position="28"/>
    </location>
</feature>
<sequence length="495" mass="54377">MLLAPAFMILGWSLVFLSGLMVLPLLFALLVSQIFVATSFFMSAIITVFLGGGLVFATRTETASLGRRETFLSATLIWVIVPLFAALPLYLSDAIPSATNAYFEALSGFTTNGASIIENLDEQAPSVLLWRSLIQWVGGFTLIVFVSLLASAFNIPGNNPLTRAIAKSTRRRLSRRIRFAVLSILKIYALLTAVCIVALWAVGMPAFDAICYAFSTISTGGFTTSDDTGEIFSSRSIEIVLMVFMVIGALNFSLHWSFFNGDRKAYFKDPEYRYLFLAIALGSFAVFWLMMAETDMGVFDTIRYAIFNSVSAITTTGYNLPLVSSTGQYYWPIGALFLILFLITIGGSTGSTAGGIKLMRVFVLFKLSGAEIKRLSFPSGVFSLLYGGRRLSREQIMSAWTFFVIYCFALVLVTLLLAFNGLDFQSSLSLAVTNLANAGSAAQPLITDVQIGTENFISYNQLPNASKWILCITMLVGRLEFFAVLSLFNPALWRR</sequence>
<accession>A0ABY4VXA8</accession>
<evidence type="ECO:0000256" key="8">
    <source>
        <dbReference type="SAM" id="Phobius"/>
    </source>
</evidence>
<feature type="transmembrane region" description="Helical" evidence="8">
    <location>
        <begin position="236"/>
        <end position="254"/>
    </location>
</feature>
<keyword evidence="7 8" id="KW-0472">Membrane</keyword>
<feature type="transmembrane region" description="Helical" evidence="8">
    <location>
        <begin position="399"/>
        <end position="419"/>
    </location>
</feature>
<proteinExistence type="predicted"/>
<dbReference type="Pfam" id="PF02386">
    <property type="entry name" value="TrkH"/>
    <property type="match status" value="1"/>
</dbReference>
<evidence type="ECO:0000313" key="9">
    <source>
        <dbReference type="EMBL" id="USG59571.1"/>
    </source>
</evidence>
<feature type="transmembrane region" description="Helical" evidence="8">
    <location>
        <begin position="133"/>
        <end position="156"/>
    </location>
</feature>
<feature type="transmembrane region" description="Helical" evidence="8">
    <location>
        <begin position="465"/>
        <end position="488"/>
    </location>
</feature>
<keyword evidence="6" id="KW-0406">Ion transport</keyword>
<reference evidence="9" key="1">
    <citation type="submission" date="2022-06" db="EMBL/GenBank/DDBJ databases">
        <title>Sneathiella actinostolidae sp. nov., isolated from a sea anemonein the Western Pacific Ocean.</title>
        <authorList>
            <person name="Wei M.J."/>
        </authorList>
    </citation>
    <scope>NUCLEOTIDE SEQUENCE</scope>
    <source>
        <strain evidence="9">PHK-P5</strain>
    </source>
</reference>
<dbReference type="PANTHER" id="PTHR32024">
    <property type="entry name" value="TRK SYSTEM POTASSIUM UPTAKE PROTEIN TRKG-RELATED"/>
    <property type="match status" value="1"/>
</dbReference>
<name>A0ABY4VXA8_9PROT</name>
<feature type="transmembrane region" description="Helical" evidence="8">
    <location>
        <begin position="70"/>
        <end position="91"/>
    </location>
</feature>
<evidence type="ECO:0000256" key="3">
    <source>
        <dbReference type="ARBA" id="ARBA00022475"/>
    </source>
</evidence>
<dbReference type="Proteomes" id="UP001056291">
    <property type="component" value="Chromosome"/>
</dbReference>
<keyword evidence="10" id="KW-1185">Reference proteome</keyword>
<protein>
    <submittedName>
        <fullName evidence="9">TrkH family potassium uptake protein</fullName>
    </submittedName>
</protein>
<feature type="transmembrane region" description="Helical" evidence="8">
    <location>
        <begin position="329"/>
        <end position="350"/>
    </location>
</feature>
<dbReference type="PANTHER" id="PTHR32024:SF3">
    <property type="entry name" value="TRK SYSTEM POTASSIUM UPTAKE PROTEIN"/>
    <property type="match status" value="1"/>
</dbReference>
<evidence type="ECO:0000256" key="1">
    <source>
        <dbReference type="ARBA" id="ARBA00004651"/>
    </source>
</evidence>
<dbReference type="RefSeq" id="WP_251932298.1">
    <property type="nucleotide sequence ID" value="NZ_CP098747.1"/>
</dbReference>
<evidence type="ECO:0000313" key="10">
    <source>
        <dbReference type="Proteomes" id="UP001056291"/>
    </source>
</evidence>
<feature type="transmembrane region" description="Helical" evidence="8">
    <location>
        <begin position="274"/>
        <end position="292"/>
    </location>
</feature>
<evidence type="ECO:0000256" key="7">
    <source>
        <dbReference type="ARBA" id="ARBA00023136"/>
    </source>
</evidence>
<keyword evidence="3" id="KW-1003">Cell membrane</keyword>
<feature type="transmembrane region" description="Helical" evidence="8">
    <location>
        <begin position="34"/>
        <end position="58"/>
    </location>
</feature>
<evidence type="ECO:0000256" key="4">
    <source>
        <dbReference type="ARBA" id="ARBA00022692"/>
    </source>
</evidence>
<dbReference type="EMBL" id="CP098747">
    <property type="protein sequence ID" value="USG59571.1"/>
    <property type="molecule type" value="Genomic_DNA"/>
</dbReference>
<keyword evidence="4 8" id="KW-0812">Transmembrane</keyword>
<feature type="transmembrane region" description="Helical" evidence="8">
    <location>
        <begin position="177"/>
        <end position="200"/>
    </location>
</feature>
<gene>
    <name evidence="9" type="ORF">NBZ79_10270</name>
</gene>
<comment type="subcellular location">
    <subcellularLocation>
        <location evidence="1">Cell membrane</location>
        <topology evidence="1">Multi-pass membrane protein</topology>
    </subcellularLocation>
</comment>
<evidence type="ECO:0000256" key="5">
    <source>
        <dbReference type="ARBA" id="ARBA00022989"/>
    </source>
</evidence>
<organism evidence="9 10">
    <name type="scientific">Sneathiella marina</name>
    <dbReference type="NCBI Taxonomy" id="2950108"/>
    <lineage>
        <taxon>Bacteria</taxon>
        <taxon>Pseudomonadati</taxon>
        <taxon>Pseudomonadota</taxon>
        <taxon>Alphaproteobacteria</taxon>
        <taxon>Sneathiellales</taxon>
        <taxon>Sneathiellaceae</taxon>
        <taxon>Sneathiella</taxon>
    </lineage>
</organism>
<keyword evidence="5 8" id="KW-1133">Transmembrane helix</keyword>
<dbReference type="InterPro" id="IPR003445">
    <property type="entry name" value="Cat_transpt"/>
</dbReference>
<evidence type="ECO:0000256" key="2">
    <source>
        <dbReference type="ARBA" id="ARBA00022448"/>
    </source>
</evidence>